<dbReference type="EMBL" id="CP019581">
    <property type="protein sequence ID" value="AZK90895.1"/>
    <property type="molecule type" value="Genomic_DNA"/>
</dbReference>
<accession>A0A3Q8SPA2</accession>
<proteinExistence type="predicted"/>
<evidence type="ECO:0000313" key="3">
    <source>
        <dbReference type="Proteomes" id="UP000267945"/>
    </source>
</evidence>
<dbReference type="GeneID" id="99756806"/>
<dbReference type="AlphaFoldDB" id="A0A3Q8SPA2"/>
<name>A0A3Q8SPA2_LACHE</name>
<reference evidence="2 3" key="1">
    <citation type="submission" date="2017-02" db="EMBL/GenBank/DDBJ databases">
        <title>Complete genome sequence of Lactobacillus helveticus.</title>
        <authorList>
            <person name="Kim J.F."/>
            <person name="Chung Y."/>
            <person name="Kwak M."/>
        </authorList>
    </citation>
    <scope>NUCLEOTIDE SEQUENCE [LARGE SCALE GENOMIC DNA]</scope>
    <source>
        <strain evidence="2 3">LH5</strain>
    </source>
</reference>
<evidence type="ECO:0000259" key="1">
    <source>
        <dbReference type="Pfam" id="PF13274"/>
    </source>
</evidence>
<organism evidence="2 3">
    <name type="scientific">Lactobacillus helveticus</name>
    <name type="common">Lactobacillus suntoryeus</name>
    <dbReference type="NCBI Taxonomy" id="1587"/>
    <lineage>
        <taxon>Bacteria</taxon>
        <taxon>Bacillati</taxon>
        <taxon>Bacillota</taxon>
        <taxon>Bacilli</taxon>
        <taxon>Lactobacillales</taxon>
        <taxon>Lactobacillaceae</taxon>
        <taxon>Lactobacillus</taxon>
    </lineage>
</organism>
<sequence>MKALQLVNWMRVKNYAQLKDTDEKYINVEPLTQMKAMKILYYMQAASLVLREKPLFDEPMLAWKYGPVIKSVHDKYRGQRSIVDSIDDQARADYKMI</sequence>
<feature type="domain" description="Antitoxin SocA-like Panacea" evidence="1">
    <location>
        <begin position="37"/>
        <end position="88"/>
    </location>
</feature>
<dbReference type="Pfam" id="PF13274">
    <property type="entry name" value="SocA_Panacea"/>
    <property type="match status" value="1"/>
</dbReference>
<gene>
    <name evidence="2" type="ORF">LH5_00635</name>
</gene>
<dbReference type="InterPro" id="IPR025272">
    <property type="entry name" value="SocA_Panacea"/>
</dbReference>
<dbReference type="Proteomes" id="UP000267945">
    <property type="component" value="Chromosome"/>
</dbReference>
<protein>
    <recommendedName>
        <fullName evidence="1">Antitoxin SocA-like Panacea domain-containing protein</fullName>
    </recommendedName>
</protein>
<evidence type="ECO:0000313" key="2">
    <source>
        <dbReference type="EMBL" id="AZK90895.1"/>
    </source>
</evidence>
<dbReference type="RefSeq" id="WP_014918974.1">
    <property type="nucleotide sequence ID" value="NZ_CP019581.1"/>
</dbReference>